<protein>
    <submittedName>
        <fullName evidence="8">JAB domain-containing protein</fullName>
    </submittedName>
</protein>
<name>A0ABU7RBG5_9ACTN</name>
<keyword evidence="3" id="KW-0479">Metal-binding</keyword>
<dbReference type="Pfam" id="PF04002">
    <property type="entry name" value="RadC"/>
    <property type="match status" value="1"/>
</dbReference>
<evidence type="ECO:0000256" key="5">
    <source>
        <dbReference type="ARBA" id="ARBA00022833"/>
    </source>
</evidence>
<keyword evidence="5" id="KW-0862">Zinc</keyword>
<sequence>MQIPVTRIELVQSGAIDVDLDSPYVYGVETASRVFTSTLGRMNTEVVGLLCLDSTHKVIGYSTVAMGSVDRVTPSVAQILRTALLSNASYIVVAHNHPSGVCEITEPDIALTKRIGGAAQLMDISLIDSLVVCPSGEFASIRESMGRD</sequence>
<proteinExistence type="inferred from homology"/>
<evidence type="ECO:0000256" key="3">
    <source>
        <dbReference type="ARBA" id="ARBA00022723"/>
    </source>
</evidence>
<keyword evidence="9" id="KW-1185">Reference proteome</keyword>
<dbReference type="PROSITE" id="PS01302">
    <property type="entry name" value="UPF0758"/>
    <property type="match status" value="1"/>
</dbReference>
<dbReference type="PANTHER" id="PTHR30471:SF3">
    <property type="entry name" value="UPF0758 PROTEIN YEES-RELATED"/>
    <property type="match status" value="1"/>
</dbReference>
<dbReference type="Proteomes" id="UP001332931">
    <property type="component" value="Unassembled WGS sequence"/>
</dbReference>
<dbReference type="InterPro" id="IPR037518">
    <property type="entry name" value="MPN"/>
</dbReference>
<dbReference type="InterPro" id="IPR020891">
    <property type="entry name" value="UPF0758_CS"/>
</dbReference>
<keyword evidence="6" id="KW-0482">Metalloprotease</keyword>
<evidence type="ECO:0000313" key="8">
    <source>
        <dbReference type="EMBL" id="MEE6147918.1"/>
    </source>
</evidence>
<reference evidence="8 9" key="1">
    <citation type="submission" date="2024-01" db="EMBL/GenBank/DDBJ databases">
        <title>Description of Olsenella sp. nov., isolated from pig feces.</title>
        <authorList>
            <person name="Chang Y.-H."/>
        </authorList>
    </citation>
    <scope>NUCLEOTIDE SEQUENCE [LARGE SCALE GENOMIC DNA]</scope>
    <source>
        <strain evidence="8 9">YH-ols2223</strain>
    </source>
</reference>
<keyword evidence="2" id="KW-0645">Protease</keyword>
<dbReference type="InterPro" id="IPR025657">
    <property type="entry name" value="RadC_JAB"/>
</dbReference>
<gene>
    <name evidence="8" type="ORF">VXJ25_07995</name>
</gene>
<dbReference type="InterPro" id="IPR001405">
    <property type="entry name" value="UPF0758"/>
</dbReference>
<dbReference type="PANTHER" id="PTHR30471">
    <property type="entry name" value="DNA REPAIR PROTEIN RADC"/>
    <property type="match status" value="1"/>
</dbReference>
<evidence type="ECO:0000313" key="9">
    <source>
        <dbReference type="Proteomes" id="UP001332931"/>
    </source>
</evidence>
<dbReference type="RefSeq" id="WP_330958683.1">
    <property type="nucleotide sequence ID" value="NZ_JAZGJQ010000009.1"/>
</dbReference>
<feature type="domain" description="MPN" evidence="7">
    <location>
        <begin position="18"/>
        <end position="147"/>
    </location>
</feature>
<comment type="similarity">
    <text evidence="1">Belongs to the UPF0758 family.</text>
</comment>
<evidence type="ECO:0000256" key="6">
    <source>
        <dbReference type="ARBA" id="ARBA00023049"/>
    </source>
</evidence>
<dbReference type="Gene3D" id="3.40.140.10">
    <property type="entry name" value="Cytidine Deaminase, domain 2"/>
    <property type="match status" value="1"/>
</dbReference>
<comment type="caution">
    <text evidence="8">The sequence shown here is derived from an EMBL/GenBank/DDBJ whole genome shotgun (WGS) entry which is preliminary data.</text>
</comment>
<dbReference type="EMBL" id="JAZGJQ010000009">
    <property type="protein sequence ID" value="MEE6147918.1"/>
    <property type="molecule type" value="Genomic_DNA"/>
</dbReference>
<dbReference type="PROSITE" id="PS50249">
    <property type="entry name" value="MPN"/>
    <property type="match status" value="1"/>
</dbReference>
<evidence type="ECO:0000259" key="7">
    <source>
        <dbReference type="PROSITE" id="PS50249"/>
    </source>
</evidence>
<dbReference type="SUPFAM" id="SSF102712">
    <property type="entry name" value="JAB1/MPN domain"/>
    <property type="match status" value="1"/>
</dbReference>
<evidence type="ECO:0000256" key="2">
    <source>
        <dbReference type="ARBA" id="ARBA00022670"/>
    </source>
</evidence>
<organism evidence="8 9">
    <name type="scientific">Olsenella absiana</name>
    <dbReference type="NCBI Taxonomy" id="3115222"/>
    <lineage>
        <taxon>Bacteria</taxon>
        <taxon>Bacillati</taxon>
        <taxon>Actinomycetota</taxon>
        <taxon>Coriobacteriia</taxon>
        <taxon>Coriobacteriales</taxon>
        <taxon>Atopobiaceae</taxon>
        <taxon>Olsenella</taxon>
    </lineage>
</organism>
<evidence type="ECO:0000256" key="1">
    <source>
        <dbReference type="ARBA" id="ARBA00010243"/>
    </source>
</evidence>
<evidence type="ECO:0000256" key="4">
    <source>
        <dbReference type="ARBA" id="ARBA00022801"/>
    </source>
</evidence>
<keyword evidence="4" id="KW-0378">Hydrolase</keyword>
<accession>A0ABU7RBG5</accession>